<gene>
    <name evidence="5" type="ORF">COB67_10320</name>
</gene>
<dbReference type="GO" id="GO:0015833">
    <property type="term" value="P:peptide transport"/>
    <property type="evidence" value="ECO:0007669"/>
    <property type="project" value="TreeGrafter"/>
</dbReference>
<dbReference type="Proteomes" id="UP000218113">
    <property type="component" value="Unassembled WGS sequence"/>
</dbReference>
<accession>A0A2A4SXS9</accession>
<proteinExistence type="inferred from homology"/>
<keyword evidence="2" id="KW-0813">Transport</keyword>
<dbReference type="SUPFAM" id="SSF53850">
    <property type="entry name" value="Periplasmic binding protein-like II"/>
    <property type="match status" value="1"/>
</dbReference>
<dbReference type="EMBL" id="NVSR01000101">
    <property type="protein sequence ID" value="PCI26143.1"/>
    <property type="molecule type" value="Genomic_DNA"/>
</dbReference>
<dbReference type="InterPro" id="IPR000914">
    <property type="entry name" value="SBP_5_dom"/>
</dbReference>
<name>A0A2A4SXS9_9DELT</name>
<dbReference type="Gene3D" id="3.90.76.10">
    <property type="entry name" value="Dipeptide-binding Protein, Domain 1"/>
    <property type="match status" value="1"/>
</dbReference>
<dbReference type="PANTHER" id="PTHR30290:SF9">
    <property type="entry name" value="OLIGOPEPTIDE-BINDING PROTEIN APPA"/>
    <property type="match status" value="1"/>
</dbReference>
<dbReference type="Gene3D" id="3.40.190.10">
    <property type="entry name" value="Periplasmic binding protein-like II"/>
    <property type="match status" value="1"/>
</dbReference>
<organism evidence="5 6">
    <name type="scientific">SAR324 cluster bacterium</name>
    <dbReference type="NCBI Taxonomy" id="2024889"/>
    <lineage>
        <taxon>Bacteria</taxon>
        <taxon>Deltaproteobacteria</taxon>
        <taxon>SAR324 cluster</taxon>
    </lineage>
</organism>
<reference evidence="6" key="1">
    <citation type="submission" date="2017-08" db="EMBL/GenBank/DDBJ databases">
        <title>A dynamic microbial community with high functional redundancy inhabits the cold, oxic subseafloor aquifer.</title>
        <authorList>
            <person name="Tully B.J."/>
            <person name="Wheat C.G."/>
            <person name="Glazer B.T."/>
            <person name="Huber J.A."/>
        </authorList>
    </citation>
    <scope>NUCLEOTIDE SEQUENCE [LARGE SCALE GENOMIC DNA]</scope>
</reference>
<evidence type="ECO:0000256" key="2">
    <source>
        <dbReference type="ARBA" id="ARBA00022448"/>
    </source>
</evidence>
<dbReference type="Gene3D" id="3.10.105.10">
    <property type="entry name" value="Dipeptide-binding Protein, Domain 3"/>
    <property type="match status" value="1"/>
</dbReference>
<dbReference type="AlphaFoldDB" id="A0A2A4SXS9"/>
<evidence type="ECO:0000256" key="1">
    <source>
        <dbReference type="ARBA" id="ARBA00005695"/>
    </source>
</evidence>
<evidence type="ECO:0000256" key="3">
    <source>
        <dbReference type="ARBA" id="ARBA00022729"/>
    </source>
</evidence>
<evidence type="ECO:0000313" key="5">
    <source>
        <dbReference type="EMBL" id="PCI26143.1"/>
    </source>
</evidence>
<dbReference type="GO" id="GO:1904680">
    <property type="term" value="F:peptide transmembrane transporter activity"/>
    <property type="evidence" value="ECO:0007669"/>
    <property type="project" value="TreeGrafter"/>
</dbReference>
<dbReference type="Pfam" id="PF00496">
    <property type="entry name" value="SBP_bac_5"/>
    <property type="match status" value="1"/>
</dbReference>
<comment type="similarity">
    <text evidence="1">Belongs to the bacterial solute-binding protein 5 family.</text>
</comment>
<protein>
    <recommendedName>
        <fullName evidence="4">Solute-binding protein family 5 domain-containing protein</fullName>
    </recommendedName>
</protein>
<dbReference type="InterPro" id="IPR039424">
    <property type="entry name" value="SBP_5"/>
</dbReference>
<evidence type="ECO:0000313" key="6">
    <source>
        <dbReference type="Proteomes" id="UP000218113"/>
    </source>
</evidence>
<evidence type="ECO:0000259" key="4">
    <source>
        <dbReference type="Pfam" id="PF00496"/>
    </source>
</evidence>
<dbReference type="PANTHER" id="PTHR30290">
    <property type="entry name" value="PERIPLASMIC BINDING COMPONENT OF ABC TRANSPORTER"/>
    <property type="match status" value="1"/>
</dbReference>
<feature type="domain" description="Solute-binding protein family 5" evidence="4">
    <location>
        <begin position="7"/>
        <end position="286"/>
    </location>
</feature>
<sequence>MSVYYLKAVTKQSKYAVRFQFFYPTQDFHKALLVKNSFMSSIPSPKSVKEGTQVRHPVGTGPFQFKSWKSNDRLVVEKNQNYWKQGFPYLDQIVFRPMPNSQSRFISLKSGETQVIVTDRGKSILAARKDKKLNIIKEEGNGATLIYLNTAVPPLNDKRLRQALSMAWNQELYVRSVFRDTVPVAKYLFPLQTTCKNTGYQEYNLEKAKALVKEIGKPIRLELIHTNTPRGKETGLIAQQFFKKIGVELTLKSLAVPQVFRKLMSRKFQMSGSRLPHYDLMNSTMYLSFHSKGYLNFSNYSNPEVDQWLNLPKMAASETYRNQALCETARQVNEDGVLLFLGGRRFHAIAREEVRGDVDLSDGILQLANIWLQK</sequence>
<comment type="caution">
    <text evidence="5">The sequence shown here is derived from an EMBL/GenBank/DDBJ whole genome shotgun (WGS) entry which is preliminary data.</text>
</comment>
<keyword evidence="3" id="KW-0732">Signal</keyword>